<dbReference type="InterPro" id="IPR036390">
    <property type="entry name" value="WH_DNA-bd_sf"/>
</dbReference>
<dbReference type="Pfam" id="PF00126">
    <property type="entry name" value="HTH_1"/>
    <property type="match status" value="1"/>
</dbReference>
<dbReference type="GO" id="GO:0003700">
    <property type="term" value="F:DNA-binding transcription factor activity"/>
    <property type="evidence" value="ECO:0007669"/>
    <property type="project" value="InterPro"/>
</dbReference>
<dbReference type="InterPro" id="IPR036388">
    <property type="entry name" value="WH-like_DNA-bd_sf"/>
</dbReference>
<feature type="domain" description="HTH lysR-type" evidence="5">
    <location>
        <begin position="5"/>
        <end position="62"/>
    </location>
</feature>
<evidence type="ECO:0000256" key="3">
    <source>
        <dbReference type="ARBA" id="ARBA00023125"/>
    </source>
</evidence>
<keyword evidence="4" id="KW-0804">Transcription</keyword>
<dbReference type="PRINTS" id="PR00039">
    <property type="entry name" value="HTHLYSR"/>
</dbReference>
<sequence length="311" mass="35136">MLNDIDFNRLKVFYCIYSRQSIGGAAKELNVTPSAVSQHLKKLEQEIRVRLFTRMHKRLLPTVEADRLFGILKPFLGELQAGLTLFQNGKDEPSGLLRIGAPVEFGKAFFPKVMASFRKQYGEVTFSLTLGNSERLLAMVKGGELDFAMVDLFASQRKYVADLGTYHVEPVIDEEVILACSAVYFHTRLKENLSPDHILSQDFISYERSHQALNGWFRHHFGKQSVKPKVVLTVDSVQAVRSAIESDMGLGVVTRNAVRDQLRQGTVIPVSTGKREIVNKISLVQLQDKVPTFTEKTAQSYFREALREVSR</sequence>
<dbReference type="SUPFAM" id="SSF53850">
    <property type="entry name" value="Periplasmic binding protein-like II"/>
    <property type="match status" value="1"/>
</dbReference>
<dbReference type="SUPFAM" id="SSF46785">
    <property type="entry name" value="Winged helix' DNA-binding domain"/>
    <property type="match status" value="1"/>
</dbReference>
<gene>
    <name evidence="6" type="ORF">MSL71_22030</name>
</gene>
<dbReference type="InterPro" id="IPR005119">
    <property type="entry name" value="LysR_subst-bd"/>
</dbReference>
<evidence type="ECO:0000259" key="5">
    <source>
        <dbReference type="PROSITE" id="PS50931"/>
    </source>
</evidence>
<comment type="similarity">
    <text evidence="1">Belongs to the LysR transcriptional regulatory family.</text>
</comment>
<dbReference type="Proteomes" id="UP000507962">
    <property type="component" value="Unassembled WGS sequence"/>
</dbReference>
<dbReference type="GO" id="GO:0000976">
    <property type="term" value="F:transcription cis-regulatory region binding"/>
    <property type="evidence" value="ECO:0007669"/>
    <property type="project" value="TreeGrafter"/>
</dbReference>
<keyword evidence="2" id="KW-0805">Transcription regulation</keyword>
<protein>
    <submittedName>
        <fullName evidence="6">Transcription regulator hth lysr</fullName>
    </submittedName>
</protein>
<reference evidence="6 7" key="1">
    <citation type="submission" date="2019-03" db="EMBL/GenBank/DDBJ databases">
        <authorList>
            <person name="Nijsse B."/>
        </authorList>
    </citation>
    <scope>NUCLEOTIDE SEQUENCE [LARGE SCALE GENOMIC DNA]</scope>
    <source>
        <strain evidence="6">Desulfoluna butyratoxydans MSL71</strain>
    </source>
</reference>
<evidence type="ECO:0000313" key="7">
    <source>
        <dbReference type="Proteomes" id="UP000507962"/>
    </source>
</evidence>
<dbReference type="PROSITE" id="PS50931">
    <property type="entry name" value="HTH_LYSR"/>
    <property type="match status" value="1"/>
</dbReference>
<accession>A0A4U8YM54</accession>
<dbReference type="PANTHER" id="PTHR30126:SF40">
    <property type="entry name" value="HTH-TYPE TRANSCRIPTIONAL REGULATOR GLTR"/>
    <property type="match status" value="1"/>
</dbReference>
<dbReference type="Pfam" id="PF03466">
    <property type="entry name" value="LysR_substrate"/>
    <property type="match status" value="1"/>
</dbReference>
<evidence type="ECO:0000256" key="1">
    <source>
        <dbReference type="ARBA" id="ARBA00009437"/>
    </source>
</evidence>
<dbReference type="RefSeq" id="WP_180140175.1">
    <property type="nucleotide sequence ID" value="NZ_CAADHO010000003.1"/>
</dbReference>
<dbReference type="PANTHER" id="PTHR30126">
    <property type="entry name" value="HTH-TYPE TRANSCRIPTIONAL REGULATOR"/>
    <property type="match status" value="1"/>
</dbReference>
<dbReference type="Gene3D" id="3.40.190.10">
    <property type="entry name" value="Periplasmic binding protein-like II"/>
    <property type="match status" value="2"/>
</dbReference>
<organism evidence="6 7">
    <name type="scientific">Desulfoluna butyratoxydans</name>
    <dbReference type="NCBI Taxonomy" id="231438"/>
    <lineage>
        <taxon>Bacteria</taxon>
        <taxon>Pseudomonadati</taxon>
        <taxon>Thermodesulfobacteriota</taxon>
        <taxon>Desulfobacteria</taxon>
        <taxon>Desulfobacterales</taxon>
        <taxon>Desulfolunaceae</taxon>
        <taxon>Desulfoluna</taxon>
    </lineage>
</organism>
<evidence type="ECO:0000256" key="2">
    <source>
        <dbReference type="ARBA" id="ARBA00023015"/>
    </source>
</evidence>
<dbReference type="EMBL" id="CAADHO010000003">
    <property type="protein sequence ID" value="VFQ44554.1"/>
    <property type="molecule type" value="Genomic_DNA"/>
</dbReference>
<keyword evidence="7" id="KW-1185">Reference proteome</keyword>
<keyword evidence="3" id="KW-0238">DNA-binding</keyword>
<dbReference type="CDD" id="cd05466">
    <property type="entry name" value="PBP2_LTTR_substrate"/>
    <property type="match status" value="1"/>
</dbReference>
<proteinExistence type="inferred from homology"/>
<name>A0A4U8YM54_9BACT</name>
<dbReference type="AlphaFoldDB" id="A0A4U8YM54"/>
<dbReference type="Gene3D" id="1.10.10.10">
    <property type="entry name" value="Winged helix-like DNA-binding domain superfamily/Winged helix DNA-binding domain"/>
    <property type="match status" value="1"/>
</dbReference>
<evidence type="ECO:0000256" key="4">
    <source>
        <dbReference type="ARBA" id="ARBA00023163"/>
    </source>
</evidence>
<dbReference type="InterPro" id="IPR000847">
    <property type="entry name" value="LysR_HTH_N"/>
</dbReference>
<evidence type="ECO:0000313" key="6">
    <source>
        <dbReference type="EMBL" id="VFQ44554.1"/>
    </source>
</evidence>